<dbReference type="EMBL" id="FMYP01000024">
    <property type="protein sequence ID" value="SDC28055.1"/>
    <property type="molecule type" value="Genomic_DNA"/>
</dbReference>
<gene>
    <name evidence="2" type="ORF">SAMN05216323_10248</name>
</gene>
<dbReference type="AlphaFoldDB" id="A0A1G6KBV5"/>
<dbReference type="RefSeq" id="WP_170830037.1">
    <property type="nucleotide sequence ID" value="NZ_FMYP01000024.1"/>
</dbReference>
<organism evidence="2 3">
    <name type="scientific">Williamwhitmania taraxaci</name>
    <dbReference type="NCBI Taxonomy" id="1640674"/>
    <lineage>
        <taxon>Bacteria</taxon>
        <taxon>Pseudomonadati</taxon>
        <taxon>Bacteroidota</taxon>
        <taxon>Bacteroidia</taxon>
        <taxon>Bacteroidales</taxon>
        <taxon>Williamwhitmaniaceae</taxon>
        <taxon>Williamwhitmania</taxon>
    </lineage>
</organism>
<evidence type="ECO:0000313" key="3">
    <source>
        <dbReference type="Proteomes" id="UP000199452"/>
    </source>
</evidence>
<keyword evidence="1" id="KW-0812">Transmembrane</keyword>
<accession>A0A1G6KBV5</accession>
<evidence type="ECO:0000256" key="1">
    <source>
        <dbReference type="SAM" id="Phobius"/>
    </source>
</evidence>
<feature type="transmembrane region" description="Helical" evidence="1">
    <location>
        <begin position="36"/>
        <end position="54"/>
    </location>
</feature>
<dbReference type="Proteomes" id="UP000199452">
    <property type="component" value="Unassembled WGS sequence"/>
</dbReference>
<reference evidence="2 3" key="1">
    <citation type="submission" date="2016-09" db="EMBL/GenBank/DDBJ databases">
        <authorList>
            <person name="Capua I."/>
            <person name="De Benedictis P."/>
            <person name="Joannis T."/>
            <person name="Lombin L.H."/>
            <person name="Cattoli G."/>
        </authorList>
    </citation>
    <scope>NUCLEOTIDE SEQUENCE [LARGE SCALE GENOMIC DNA]</scope>
    <source>
        <strain evidence="2 3">A7P-90m</strain>
    </source>
</reference>
<evidence type="ECO:0000313" key="2">
    <source>
        <dbReference type="EMBL" id="SDC28055.1"/>
    </source>
</evidence>
<protein>
    <submittedName>
        <fullName evidence="2">Uncharacterized protein</fullName>
    </submittedName>
</protein>
<proteinExistence type="predicted"/>
<keyword evidence="3" id="KW-1185">Reference proteome</keyword>
<feature type="transmembrane region" description="Helical" evidence="1">
    <location>
        <begin position="12"/>
        <end position="30"/>
    </location>
</feature>
<keyword evidence="1" id="KW-0472">Membrane</keyword>
<keyword evidence="1" id="KW-1133">Transmembrane helix</keyword>
<name>A0A1G6KBV5_9BACT</name>
<sequence length="57" mass="6292">MKTPSAPLKITWIIGLILGILGIIGHYFHVEFLTEYNYILLLIGFVALAVGTTFKGL</sequence>